<dbReference type="EMBL" id="FNAN01000015">
    <property type="protein sequence ID" value="SDG09825.1"/>
    <property type="molecule type" value="Genomic_DNA"/>
</dbReference>
<dbReference type="RefSeq" id="WP_090155221.1">
    <property type="nucleotide sequence ID" value="NZ_FNAN01000015.1"/>
</dbReference>
<sequence>MQHSKNLFKLLAFLIIVGITNAVSAQTVDDVIAKHIKAMGGEKLGKLQSMKISAEMDIMNMKVPITTTIVQNKGFRSESTVQGMTVVQAVNGNAGWTINPMAGNTKATALPEDAVKSLANETDLTGLYNYKEKGYKVTLDGEEELAGAKVYKVTMTLPSGVRRINYISKDTFYILKIVAQTSMNGQEIMSENVQSDFRAVDGIYYPFTSEVTTSAMPGTKMGLKITALEVNPKIDPKIFEMPQ</sequence>
<dbReference type="Pfam" id="PF17131">
    <property type="entry name" value="LolA_like"/>
    <property type="match status" value="1"/>
</dbReference>
<dbReference type="STRING" id="659014.SAMN04487996_11544"/>
<keyword evidence="4" id="KW-1185">Reference proteome</keyword>
<feature type="signal peptide" evidence="1">
    <location>
        <begin position="1"/>
        <end position="25"/>
    </location>
</feature>
<dbReference type="InterPro" id="IPR033399">
    <property type="entry name" value="TP_0789-like"/>
</dbReference>
<evidence type="ECO:0000256" key="1">
    <source>
        <dbReference type="SAM" id="SignalP"/>
    </source>
</evidence>
<evidence type="ECO:0000313" key="4">
    <source>
        <dbReference type="Proteomes" id="UP000198748"/>
    </source>
</evidence>
<organism evidence="3 4">
    <name type="scientific">Dyadobacter soli</name>
    <dbReference type="NCBI Taxonomy" id="659014"/>
    <lineage>
        <taxon>Bacteria</taxon>
        <taxon>Pseudomonadati</taxon>
        <taxon>Bacteroidota</taxon>
        <taxon>Cytophagia</taxon>
        <taxon>Cytophagales</taxon>
        <taxon>Spirosomataceae</taxon>
        <taxon>Dyadobacter</taxon>
    </lineage>
</organism>
<accession>A0A1G7RGT1</accession>
<reference evidence="4" key="1">
    <citation type="submission" date="2016-10" db="EMBL/GenBank/DDBJ databases">
        <authorList>
            <person name="Varghese N."/>
            <person name="Submissions S."/>
        </authorList>
    </citation>
    <scope>NUCLEOTIDE SEQUENCE [LARGE SCALE GENOMIC DNA]</scope>
    <source>
        <strain evidence="4">DSM 25329</strain>
    </source>
</reference>
<evidence type="ECO:0000259" key="2">
    <source>
        <dbReference type="Pfam" id="PF17131"/>
    </source>
</evidence>
<feature type="domain" description="Uncharacterized protein TP-0789" evidence="2">
    <location>
        <begin position="77"/>
        <end position="240"/>
    </location>
</feature>
<keyword evidence="1" id="KW-0732">Signal</keyword>
<proteinExistence type="predicted"/>
<dbReference type="Gene3D" id="2.50.20.10">
    <property type="entry name" value="Lipoprotein localisation LolA/LolB/LppX"/>
    <property type="match status" value="1"/>
</dbReference>
<dbReference type="OrthoDB" id="128937at2"/>
<dbReference type="Proteomes" id="UP000198748">
    <property type="component" value="Unassembled WGS sequence"/>
</dbReference>
<evidence type="ECO:0000313" key="3">
    <source>
        <dbReference type="EMBL" id="SDG09825.1"/>
    </source>
</evidence>
<dbReference type="AlphaFoldDB" id="A0A1G7RGT1"/>
<protein>
    <recommendedName>
        <fullName evidence="2">Uncharacterized protein TP-0789 domain-containing protein</fullName>
    </recommendedName>
</protein>
<gene>
    <name evidence="3" type="ORF">SAMN04487996_11544</name>
</gene>
<feature type="chain" id="PRO_5011649333" description="Uncharacterized protein TP-0789 domain-containing protein" evidence="1">
    <location>
        <begin position="26"/>
        <end position="243"/>
    </location>
</feature>
<name>A0A1G7RGT1_9BACT</name>